<feature type="domain" description="Nudix hydrolase" evidence="12">
    <location>
        <begin position="14"/>
        <end position="141"/>
    </location>
</feature>
<gene>
    <name evidence="13" type="ORF">METSMIALI_01312</name>
</gene>
<dbReference type="AlphaFoldDB" id="B9AG11"/>
<comment type="similarity">
    <text evidence="2">Belongs to the Nudix hydrolase family.</text>
</comment>
<keyword evidence="9" id="KW-0234">DNA repair</keyword>
<evidence type="ECO:0000256" key="1">
    <source>
        <dbReference type="ARBA" id="ARBA00001946"/>
    </source>
</evidence>
<keyword evidence="3" id="KW-0515">Mutator protein</keyword>
<dbReference type="GO" id="GO:0006281">
    <property type="term" value="P:DNA repair"/>
    <property type="evidence" value="ECO:0007669"/>
    <property type="project" value="UniProtKB-KW"/>
</dbReference>
<evidence type="ECO:0000256" key="2">
    <source>
        <dbReference type="ARBA" id="ARBA00005582"/>
    </source>
</evidence>
<evidence type="ECO:0000256" key="4">
    <source>
        <dbReference type="ARBA" id="ARBA00022705"/>
    </source>
</evidence>
<comment type="catalytic activity">
    <reaction evidence="10">
        <text>8-oxo-dGTP + H2O = 8-oxo-dGMP + diphosphate + H(+)</text>
        <dbReference type="Rhea" id="RHEA:31575"/>
        <dbReference type="ChEBI" id="CHEBI:15377"/>
        <dbReference type="ChEBI" id="CHEBI:15378"/>
        <dbReference type="ChEBI" id="CHEBI:33019"/>
        <dbReference type="ChEBI" id="CHEBI:63224"/>
        <dbReference type="ChEBI" id="CHEBI:77896"/>
        <dbReference type="EC" id="3.6.1.55"/>
    </reaction>
</comment>
<dbReference type="GO" id="GO:0035539">
    <property type="term" value="F:8-oxo-7,8-dihydrodeoxyguanosine triphosphate pyrophosphatase activity"/>
    <property type="evidence" value="ECO:0007669"/>
    <property type="project" value="UniProtKB-EC"/>
</dbReference>
<keyword evidence="7 13" id="KW-0378">Hydrolase</keyword>
<dbReference type="EMBL" id="ABYW01000012">
    <property type="protein sequence ID" value="EEE42401.1"/>
    <property type="molecule type" value="Genomic_DNA"/>
</dbReference>
<evidence type="ECO:0000256" key="11">
    <source>
        <dbReference type="ARBA" id="ARBA00038905"/>
    </source>
</evidence>
<comment type="caution">
    <text evidence="13">The sequence shown here is derived from an EMBL/GenBank/DDBJ whole genome shotgun (WGS) entry which is preliminary data.</text>
</comment>
<dbReference type="PATRIC" id="fig|483214.13.peg.1259"/>
<dbReference type="CDD" id="cd04699">
    <property type="entry name" value="NUDIX_MutT_Nudt1"/>
    <property type="match status" value="1"/>
</dbReference>
<dbReference type="GO" id="GO:0044715">
    <property type="term" value="F:8-oxo-dGDP phosphatase activity"/>
    <property type="evidence" value="ECO:0007669"/>
    <property type="project" value="TreeGrafter"/>
</dbReference>
<dbReference type="PRINTS" id="PR00502">
    <property type="entry name" value="NUDIXFAMILY"/>
</dbReference>
<keyword evidence="8" id="KW-0460">Magnesium</keyword>
<name>B9AG11_METSM</name>
<evidence type="ECO:0000313" key="13">
    <source>
        <dbReference type="EMBL" id="EEE42401.1"/>
    </source>
</evidence>
<dbReference type="EC" id="3.6.1.55" evidence="11"/>
<dbReference type="GO" id="GO:0008413">
    <property type="term" value="F:8-oxo-7,8-dihydroguanosine triphosphate pyrophosphatase activity"/>
    <property type="evidence" value="ECO:0007669"/>
    <property type="project" value="TreeGrafter"/>
</dbReference>
<comment type="cofactor">
    <cofactor evidence="1">
        <name>Mg(2+)</name>
        <dbReference type="ChEBI" id="CHEBI:18420"/>
    </cofactor>
</comment>
<keyword evidence="5" id="KW-0479">Metal-binding</keyword>
<reference evidence="13 14" key="1">
    <citation type="submission" date="2008-10" db="EMBL/GenBank/DDBJ databases">
        <authorList>
            <person name="Fulton L."/>
            <person name="Clifton S."/>
            <person name="Fulton B."/>
            <person name="Xu J."/>
            <person name="Minx P."/>
            <person name="Pepin K.H."/>
            <person name="Johnson M."/>
            <person name="Bhonagiri V."/>
            <person name="Nash W.E."/>
            <person name="Mardis E.R."/>
            <person name="Wilson R.K."/>
        </authorList>
    </citation>
    <scope>NUCLEOTIDE SEQUENCE [LARGE SCALE GENOMIC DNA]</scope>
    <source>
        <strain evidence="13 14">DSM 2375</strain>
    </source>
</reference>
<evidence type="ECO:0000313" key="14">
    <source>
        <dbReference type="Proteomes" id="UP000003489"/>
    </source>
</evidence>
<evidence type="ECO:0000256" key="7">
    <source>
        <dbReference type="ARBA" id="ARBA00022801"/>
    </source>
</evidence>
<evidence type="ECO:0000256" key="3">
    <source>
        <dbReference type="ARBA" id="ARBA00022457"/>
    </source>
</evidence>
<dbReference type="GO" id="GO:0006260">
    <property type="term" value="P:DNA replication"/>
    <property type="evidence" value="ECO:0007669"/>
    <property type="project" value="UniProtKB-KW"/>
</dbReference>
<dbReference type="InterPro" id="IPR015797">
    <property type="entry name" value="NUDIX_hydrolase-like_dom_sf"/>
</dbReference>
<dbReference type="GO" id="GO:0044716">
    <property type="term" value="F:8-oxo-GDP phosphatase activity"/>
    <property type="evidence" value="ECO:0007669"/>
    <property type="project" value="TreeGrafter"/>
</dbReference>
<dbReference type="HOGENOM" id="CLU_037162_19_3_2"/>
<accession>B9AG11</accession>
<dbReference type="PROSITE" id="PS00893">
    <property type="entry name" value="NUDIX_BOX"/>
    <property type="match status" value="1"/>
</dbReference>
<dbReference type="PANTHER" id="PTHR47707">
    <property type="entry name" value="8-OXO-DGTP DIPHOSPHATASE"/>
    <property type="match status" value="1"/>
</dbReference>
<sequence>MAKSKTGEFKMDKPYGLTMRGIVKNSNDEILILRRHPKSRTNPHKWELPGGKVDPGEFFDEALVREIKEETNLDGAVGDFYEAIQDDYVHKRTVQVVMYLKNITGDVSISDEHDNWMWANLEKIKTLELSTAFEKVLKKKNWKI</sequence>
<evidence type="ECO:0000259" key="12">
    <source>
        <dbReference type="PROSITE" id="PS51462"/>
    </source>
</evidence>
<evidence type="ECO:0000256" key="9">
    <source>
        <dbReference type="ARBA" id="ARBA00023204"/>
    </source>
</evidence>
<dbReference type="GO" id="GO:0046872">
    <property type="term" value="F:metal ion binding"/>
    <property type="evidence" value="ECO:0007669"/>
    <property type="project" value="UniProtKB-KW"/>
</dbReference>
<evidence type="ECO:0000256" key="8">
    <source>
        <dbReference type="ARBA" id="ARBA00022842"/>
    </source>
</evidence>
<proteinExistence type="inferred from homology"/>
<dbReference type="InterPro" id="IPR047127">
    <property type="entry name" value="MutT-like"/>
</dbReference>
<evidence type="ECO:0000256" key="6">
    <source>
        <dbReference type="ARBA" id="ARBA00022763"/>
    </source>
</evidence>
<dbReference type="InterPro" id="IPR020084">
    <property type="entry name" value="NUDIX_hydrolase_CS"/>
</dbReference>
<organism evidence="13 14">
    <name type="scientific">Methanobrevibacter smithii DSM 2375</name>
    <dbReference type="NCBI Taxonomy" id="483214"/>
    <lineage>
        <taxon>Archaea</taxon>
        <taxon>Methanobacteriati</taxon>
        <taxon>Methanobacteriota</taxon>
        <taxon>Methanomada group</taxon>
        <taxon>Methanobacteria</taxon>
        <taxon>Methanobacteriales</taxon>
        <taxon>Methanobacteriaceae</taxon>
        <taxon>Methanobrevibacter</taxon>
    </lineage>
</organism>
<keyword evidence="4" id="KW-0235">DNA replication</keyword>
<reference evidence="13 14" key="2">
    <citation type="submission" date="2008-11" db="EMBL/GenBank/DDBJ databases">
        <title>Draft genome sequence of Methanobrevibacter smithii (DSM 2375).</title>
        <authorList>
            <person name="Sudarsanam P."/>
            <person name="Ley R."/>
            <person name="Guruge J."/>
            <person name="Turnbaugh P.J."/>
            <person name="Mahowald M."/>
            <person name="Liep D."/>
            <person name="Gordon J."/>
        </authorList>
    </citation>
    <scope>NUCLEOTIDE SEQUENCE [LARGE SCALE GENOMIC DNA]</scope>
    <source>
        <strain evidence="13 14">DSM 2375</strain>
    </source>
</reference>
<dbReference type="Gene3D" id="3.90.79.10">
    <property type="entry name" value="Nucleoside Triphosphate Pyrophosphohydrolase"/>
    <property type="match status" value="1"/>
</dbReference>
<dbReference type="PANTHER" id="PTHR47707:SF1">
    <property type="entry name" value="NUDIX HYDROLASE FAMILY PROTEIN"/>
    <property type="match status" value="1"/>
</dbReference>
<evidence type="ECO:0000256" key="5">
    <source>
        <dbReference type="ARBA" id="ARBA00022723"/>
    </source>
</evidence>
<protein>
    <recommendedName>
        <fullName evidence="11">8-oxo-dGTP diphosphatase</fullName>
        <ecNumber evidence="11">3.6.1.55</ecNumber>
    </recommendedName>
</protein>
<dbReference type="Pfam" id="PF00293">
    <property type="entry name" value="NUDIX"/>
    <property type="match status" value="1"/>
</dbReference>
<keyword evidence="6" id="KW-0227">DNA damage</keyword>
<dbReference type="PROSITE" id="PS51462">
    <property type="entry name" value="NUDIX"/>
    <property type="match status" value="1"/>
</dbReference>
<dbReference type="InterPro" id="IPR000086">
    <property type="entry name" value="NUDIX_hydrolase_dom"/>
</dbReference>
<evidence type="ECO:0000256" key="10">
    <source>
        <dbReference type="ARBA" id="ARBA00035861"/>
    </source>
</evidence>
<dbReference type="SUPFAM" id="SSF55811">
    <property type="entry name" value="Nudix"/>
    <property type="match status" value="1"/>
</dbReference>
<dbReference type="Proteomes" id="UP000003489">
    <property type="component" value="Unassembled WGS sequence"/>
</dbReference>
<dbReference type="InterPro" id="IPR020476">
    <property type="entry name" value="Nudix_hydrolase"/>
</dbReference>